<dbReference type="InterPro" id="IPR009057">
    <property type="entry name" value="Homeodomain-like_sf"/>
</dbReference>
<dbReference type="SUPFAM" id="SSF46689">
    <property type="entry name" value="Homeodomain-like"/>
    <property type="match status" value="1"/>
</dbReference>
<dbReference type="Pfam" id="PF12833">
    <property type="entry name" value="HTH_18"/>
    <property type="match status" value="1"/>
</dbReference>
<dbReference type="SUPFAM" id="SSF51215">
    <property type="entry name" value="Regulatory protein AraC"/>
    <property type="match status" value="1"/>
</dbReference>
<keyword evidence="1" id="KW-0805">Transcription regulation</keyword>
<name>A0ABU1NTY3_9BACL</name>
<dbReference type="Gene3D" id="2.60.120.10">
    <property type="entry name" value="Jelly Rolls"/>
    <property type="match status" value="1"/>
</dbReference>
<evidence type="ECO:0000256" key="1">
    <source>
        <dbReference type="ARBA" id="ARBA00023015"/>
    </source>
</evidence>
<dbReference type="PANTHER" id="PTHR43280">
    <property type="entry name" value="ARAC-FAMILY TRANSCRIPTIONAL REGULATOR"/>
    <property type="match status" value="1"/>
</dbReference>
<dbReference type="InterPro" id="IPR018060">
    <property type="entry name" value="HTH_AraC"/>
</dbReference>
<dbReference type="SMART" id="SM00342">
    <property type="entry name" value="HTH_ARAC"/>
    <property type="match status" value="1"/>
</dbReference>
<dbReference type="EMBL" id="JAVDSB010000002">
    <property type="protein sequence ID" value="MDR6550521.1"/>
    <property type="molecule type" value="Genomic_DNA"/>
</dbReference>
<sequence length="287" mass="33996">MNFADIHPYVYYATRYPFSKAQSSNNRVSYVASLYLISEGKGTLHTGGRTYETGVGSLVYVPAGQLHHWIADRDDPMVHVCCYFDWAYIDRQTHFSYPAKICFHSETLISHLIGPEFPYVLPVHLNVEKLRVWVDFFEKFYTDNQYVNDRTYMRNLRIQSNFQQFIEFYLTFALKKEHIPNLYMSKLLERLDQDLVQGKLQPFETYYRELSISRGYFFDLFKQATGMTPTQYVTQYRVNRAKEDLLFSSLTITEIAEKHGFSSLHYFSKLFDKLHGQSPRAYRDQNR</sequence>
<keyword evidence="2" id="KW-0238">DNA-binding</keyword>
<dbReference type="RefSeq" id="WP_310225398.1">
    <property type="nucleotide sequence ID" value="NZ_JAVDSB010000002.1"/>
</dbReference>
<dbReference type="InterPro" id="IPR018062">
    <property type="entry name" value="HTH_AraC-typ_CS"/>
</dbReference>
<organism evidence="5 6">
    <name type="scientific">Paenibacillus qinlingensis</name>
    <dbReference type="NCBI Taxonomy" id="1837343"/>
    <lineage>
        <taxon>Bacteria</taxon>
        <taxon>Bacillati</taxon>
        <taxon>Bacillota</taxon>
        <taxon>Bacilli</taxon>
        <taxon>Bacillales</taxon>
        <taxon>Paenibacillaceae</taxon>
        <taxon>Paenibacillus</taxon>
    </lineage>
</organism>
<evidence type="ECO:0000256" key="2">
    <source>
        <dbReference type="ARBA" id="ARBA00023125"/>
    </source>
</evidence>
<protein>
    <submittedName>
        <fullName evidence="5">AraC-like DNA-binding protein</fullName>
    </submittedName>
</protein>
<dbReference type="InterPro" id="IPR014710">
    <property type="entry name" value="RmlC-like_jellyroll"/>
</dbReference>
<keyword evidence="3" id="KW-0804">Transcription</keyword>
<evidence type="ECO:0000259" key="4">
    <source>
        <dbReference type="PROSITE" id="PS01124"/>
    </source>
</evidence>
<dbReference type="PANTHER" id="PTHR43280:SF2">
    <property type="entry name" value="HTH-TYPE TRANSCRIPTIONAL REGULATOR EXSA"/>
    <property type="match status" value="1"/>
</dbReference>
<dbReference type="InterPro" id="IPR003313">
    <property type="entry name" value="AraC-bd"/>
</dbReference>
<dbReference type="Gene3D" id="1.10.10.60">
    <property type="entry name" value="Homeodomain-like"/>
    <property type="match status" value="2"/>
</dbReference>
<dbReference type="Proteomes" id="UP001267290">
    <property type="component" value="Unassembled WGS sequence"/>
</dbReference>
<evidence type="ECO:0000313" key="6">
    <source>
        <dbReference type="Proteomes" id="UP001267290"/>
    </source>
</evidence>
<accession>A0ABU1NTY3</accession>
<dbReference type="InterPro" id="IPR020449">
    <property type="entry name" value="Tscrpt_reg_AraC-type_HTH"/>
</dbReference>
<comment type="caution">
    <text evidence="5">The sequence shown here is derived from an EMBL/GenBank/DDBJ whole genome shotgun (WGS) entry which is preliminary data.</text>
</comment>
<reference evidence="5 6" key="1">
    <citation type="submission" date="2023-07" db="EMBL/GenBank/DDBJ databases">
        <title>Sorghum-associated microbial communities from plants grown in Nebraska, USA.</title>
        <authorList>
            <person name="Schachtman D."/>
        </authorList>
    </citation>
    <scope>NUCLEOTIDE SEQUENCE [LARGE SCALE GENOMIC DNA]</scope>
    <source>
        <strain evidence="5 6">CC258</strain>
    </source>
</reference>
<evidence type="ECO:0000313" key="5">
    <source>
        <dbReference type="EMBL" id="MDR6550521.1"/>
    </source>
</evidence>
<dbReference type="PRINTS" id="PR00032">
    <property type="entry name" value="HTHARAC"/>
</dbReference>
<dbReference type="PROSITE" id="PS00041">
    <property type="entry name" value="HTH_ARAC_FAMILY_1"/>
    <property type="match status" value="1"/>
</dbReference>
<dbReference type="InterPro" id="IPR037923">
    <property type="entry name" value="HTH-like"/>
</dbReference>
<dbReference type="PROSITE" id="PS01124">
    <property type="entry name" value="HTH_ARAC_FAMILY_2"/>
    <property type="match status" value="1"/>
</dbReference>
<keyword evidence="6" id="KW-1185">Reference proteome</keyword>
<gene>
    <name evidence="5" type="ORF">J2736_001708</name>
</gene>
<feature type="domain" description="HTH araC/xylS-type" evidence="4">
    <location>
        <begin position="185"/>
        <end position="285"/>
    </location>
</feature>
<dbReference type="Pfam" id="PF02311">
    <property type="entry name" value="AraC_binding"/>
    <property type="match status" value="1"/>
</dbReference>
<evidence type="ECO:0000256" key="3">
    <source>
        <dbReference type="ARBA" id="ARBA00023163"/>
    </source>
</evidence>
<proteinExistence type="predicted"/>